<dbReference type="InterPro" id="IPR035909">
    <property type="entry name" value="CheB_C"/>
</dbReference>
<dbReference type="GO" id="GO:0000156">
    <property type="term" value="F:phosphorelay response regulator activity"/>
    <property type="evidence" value="ECO:0007669"/>
    <property type="project" value="InterPro"/>
</dbReference>
<dbReference type="CDD" id="cd16433">
    <property type="entry name" value="CheB"/>
    <property type="match status" value="1"/>
</dbReference>
<comment type="caution">
    <text evidence="6">The sequence shown here is derived from an EMBL/GenBank/DDBJ whole genome shotgun (WGS) entry which is preliminary data.</text>
</comment>
<dbReference type="Gene3D" id="3.40.50.180">
    <property type="entry name" value="Methylesterase CheB, C-terminal domain"/>
    <property type="match status" value="1"/>
</dbReference>
<dbReference type="AlphaFoldDB" id="A0A8J6N8L5"/>
<evidence type="ECO:0000313" key="7">
    <source>
        <dbReference type="Proteomes" id="UP000599024"/>
    </source>
</evidence>
<dbReference type="GO" id="GO:0008984">
    <property type="term" value="F:protein-glutamate methylesterase activity"/>
    <property type="evidence" value="ECO:0007669"/>
    <property type="project" value="UniProtKB-EC"/>
</dbReference>
<dbReference type="PROSITE" id="PS50122">
    <property type="entry name" value="CHEB"/>
    <property type="match status" value="1"/>
</dbReference>
<proteinExistence type="predicted"/>
<reference evidence="6 7" key="1">
    <citation type="submission" date="2020-08" db="EMBL/GenBank/DDBJ databases">
        <title>Bridging the membrane lipid divide: bacteria of the FCB group superphylum have the potential to synthesize archaeal ether lipids.</title>
        <authorList>
            <person name="Villanueva L."/>
            <person name="Von Meijenfeldt F.A.B."/>
            <person name="Westbye A.B."/>
            <person name="Yadav S."/>
            <person name="Hopmans E.C."/>
            <person name="Dutilh B.E."/>
            <person name="Sinninghe Damste J.S."/>
        </authorList>
    </citation>
    <scope>NUCLEOTIDE SEQUENCE [LARGE SCALE GENOMIC DNA]</scope>
    <source>
        <strain evidence="6">NIOZ-UU81</strain>
    </source>
</reference>
<gene>
    <name evidence="6" type="ORF">H8E79_02490</name>
</gene>
<sequence length="202" mass="21969">MEKCQERQHRIRAVVIGASAGGAKALSEIFSRLSSDFPAAILVVNHLHPHSKTMQMVDYLGHRCKLRMKAADDKETIKPGTIYLAPANYHLLVEADLSLSLTIDEKVNFSRPSIDVLFETAAEAYQDELIGIVLTGGSKDGAAGLKKISDFGGRVIVQDPKTAEAVIMPQSALRECEDAQVMSLARIGDFLRDAVQVEPLAP</sequence>
<evidence type="ECO:0000256" key="1">
    <source>
        <dbReference type="ARBA" id="ARBA00022801"/>
    </source>
</evidence>
<evidence type="ECO:0000256" key="3">
    <source>
        <dbReference type="ARBA" id="ARBA00048267"/>
    </source>
</evidence>
<dbReference type="GO" id="GO:0006935">
    <property type="term" value="P:chemotaxis"/>
    <property type="evidence" value="ECO:0007669"/>
    <property type="project" value="UniProtKB-UniRule"/>
</dbReference>
<evidence type="ECO:0000256" key="4">
    <source>
        <dbReference type="PROSITE-ProRule" id="PRU00050"/>
    </source>
</evidence>
<feature type="active site" evidence="4">
    <location>
        <position position="19"/>
    </location>
</feature>
<dbReference type="PANTHER" id="PTHR42872">
    <property type="entry name" value="PROTEIN-GLUTAMATE METHYLESTERASE/PROTEIN-GLUTAMINE GLUTAMINASE"/>
    <property type="match status" value="1"/>
</dbReference>
<evidence type="ECO:0000259" key="5">
    <source>
        <dbReference type="PROSITE" id="PS50122"/>
    </source>
</evidence>
<feature type="domain" description="CheB-type methylesterase" evidence="5">
    <location>
        <begin position="12"/>
        <end position="198"/>
    </location>
</feature>
<dbReference type="Proteomes" id="UP000599024">
    <property type="component" value="Unassembled WGS sequence"/>
</dbReference>
<keyword evidence="4" id="KW-0145">Chemotaxis</keyword>
<keyword evidence="1 4" id="KW-0378">Hydrolase</keyword>
<feature type="active site" evidence="4">
    <location>
        <position position="140"/>
    </location>
</feature>
<comment type="catalytic activity">
    <reaction evidence="3">
        <text>[protein]-L-glutamate 5-O-methyl ester + H2O = L-glutamyl-[protein] + methanol + H(+)</text>
        <dbReference type="Rhea" id="RHEA:23236"/>
        <dbReference type="Rhea" id="RHEA-COMP:10208"/>
        <dbReference type="Rhea" id="RHEA-COMP:10311"/>
        <dbReference type="ChEBI" id="CHEBI:15377"/>
        <dbReference type="ChEBI" id="CHEBI:15378"/>
        <dbReference type="ChEBI" id="CHEBI:17790"/>
        <dbReference type="ChEBI" id="CHEBI:29973"/>
        <dbReference type="ChEBI" id="CHEBI:82795"/>
        <dbReference type="EC" id="3.1.1.61"/>
    </reaction>
</comment>
<protein>
    <recommendedName>
        <fullName evidence="2">protein-glutamate methylesterase</fullName>
        <ecNumber evidence="2">3.1.1.61</ecNumber>
    </recommendedName>
</protein>
<name>A0A8J6N8L5_9BACT</name>
<accession>A0A8J6N8L5</accession>
<dbReference type="GO" id="GO:0005737">
    <property type="term" value="C:cytoplasm"/>
    <property type="evidence" value="ECO:0007669"/>
    <property type="project" value="InterPro"/>
</dbReference>
<dbReference type="EC" id="3.1.1.61" evidence="2"/>
<dbReference type="EMBL" id="JACNLK010000026">
    <property type="protein sequence ID" value="MBC8208021.1"/>
    <property type="molecule type" value="Genomic_DNA"/>
</dbReference>
<evidence type="ECO:0000313" key="6">
    <source>
        <dbReference type="EMBL" id="MBC8208021.1"/>
    </source>
</evidence>
<dbReference type="PANTHER" id="PTHR42872:SF3">
    <property type="entry name" value="PROTEIN-GLUTAMATE METHYLESTERASE_PROTEIN-GLUTAMINE GLUTAMINASE 1"/>
    <property type="match status" value="1"/>
</dbReference>
<organism evidence="6 7">
    <name type="scientific">Candidatus Desulfatifera sulfidica</name>
    <dbReference type="NCBI Taxonomy" id="2841691"/>
    <lineage>
        <taxon>Bacteria</taxon>
        <taxon>Pseudomonadati</taxon>
        <taxon>Thermodesulfobacteriota</taxon>
        <taxon>Desulfobulbia</taxon>
        <taxon>Desulfobulbales</taxon>
        <taxon>Desulfobulbaceae</taxon>
        <taxon>Candidatus Desulfatifera</taxon>
    </lineage>
</organism>
<dbReference type="InterPro" id="IPR000673">
    <property type="entry name" value="Sig_transdc_resp-reg_Me-estase"/>
</dbReference>
<feature type="active site" evidence="4">
    <location>
        <position position="46"/>
    </location>
</feature>
<dbReference type="Pfam" id="PF01339">
    <property type="entry name" value="CheB_methylest"/>
    <property type="match status" value="1"/>
</dbReference>
<evidence type="ECO:0000256" key="2">
    <source>
        <dbReference type="ARBA" id="ARBA00039140"/>
    </source>
</evidence>
<dbReference type="SUPFAM" id="SSF52738">
    <property type="entry name" value="Methylesterase CheB, C-terminal domain"/>
    <property type="match status" value="1"/>
</dbReference>